<dbReference type="PROSITE" id="PS50097">
    <property type="entry name" value="BTB"/>
    <property type="match status" value="1"/>
</dbReference>
<dbReference type="InterPro" id="IPR000210">
    <property type="entry name" value="BTB/POZ_dom"/>
</dbReference>
<dbReference type="AlphaFoldDB" id="A0AAN7SDD2"/>
<dbReference type="Gene3D" id="3.30.710.10">
    <property type="entry name" value="Potassium Channel Kv1.1, Chain A"/>
    <property type="match status" value="1"/>
</dbReference>
<dbReference type="PANTHER" id="PTHR23312:SF8">
    <property type="entry name" value="ARMADILLO REPEAT-CONTAINING PROTEIN 5"/>
    <property type="match status" value="1"/>
</dbReference>
<sequence length="926" mass="105114">MDEKYFESALSSLLKPQEPDRLCKILVVIRNNLEGSFGTIKENIIKIQEKGCVKDLVLCLQQRKIYIVNLTLSILSRCCMERNFARLAVNRHGLLSNLNSVLKRNEINSIRIRIFRVLGNMCEPWDRLANTIVEKEPQLHLVLKIVEFLKTIEHLDLTMPVSLEVETSITMAIRVLRELGHKETVGRLIDLGALKVVGVVLNKFAPIWIDGKTHQELLLAVLKFMYHYSKYRSPKFISELQDVPGENAMTHIGKMIVLNPFLVLKIMINLIYVTKSRSDLPFDVMSKCLIEKLQAVDTFTNGNEDKLFREYLKCLCFFVKHPAIRAIIHNAELIPALLAILKNLDNPSDITIKNCTMILSMFNMYMLDDALLSIMLENGVTSILVRKLEWLLGDSSDFDLTHEYKSKNGRALRNPHGLPKCLKSFDVESVFEMKNPSLSLRRSYSCDMIFERTTSPCSDISFSSGSLSPLSSPTMSEAEVSESDSDDYSPVCSDAECDITFQEDFDATCSPHDDIIERTSLGSNGTVDNSTKTLKKDLAIEIVKLVKLFTLMRPVVMDLINPPELLIKLLMLCVPWNKQIRPADTLHYVSLISKTPEYLISLMQTNFIMKVAKMTEMTHDSSCCTCQDLYSTGKTILNKIVYLVERKCGKGDIAHQLYRGSMSVKRKIVPIIPYIVDNDRILNQLLKIGGGLDILLCLVQETSNLQSQSITSLSHLGKKLGIINPVICKNSNSVSITMPINISSYSIDDDCAEIVYLKLDDGSVVKADRDFLCEKSHYFHQLLSGTFKESHQKEVHLHNVSPDALKFLLLLMKFEIDNKKIHKIDVDLSVLLDVIILTDRYLMEDYCLCLTTSVQLFKFQPEAMSKIYQWSLESGTDILRIESVAYAVVADISDNSRYAMFKGLLELGHNEHFISDIRGLLDRYFT</sequence>
<evidence type="ECO:0000256" key="1">
    <source>
        <dbReference type="SAM" id="MobiDB-lite"/>
    </source>
</evidence>
<dbReference type="GO" id="GO:0005829">
    <property type="term" value="C:cytosol"/>
    <property type="evidence" value="ECO:0007669"/>
    <property type="project" value="TreeGrafter"/>
</dbReference>
<evidence type="ECO:0000313" key="3">
    <source>
        <dbReference type="EMBL" id="KAK4873434.1"/>
    </source>
</evidence>
<dbReference type="PANTHER" id="PTHR23312">
    <property type="entry name" value="ARMC5 ARMADILLO REPEAT-CONTAINING -RELATED"/>
    <property type="match status" value="1"/>
</dbReference>
<dbReference type="InterPro" id="IPR011333">
    <property type="entry name" value="SKP1/BTB/POZ_sf"/>
</dbReference>
<dbReference type="Proteomes" id="UP001353858">
    <property type="component" value="Unassembled WGS sequence"/>
</dbReference>
<feature type="compositionally biased region" description="Low complexity" evidence="1">
    <location>
        <begin position="461"/>
        <end position="478"/>
    </location>
</feature>
<dbReference type="InterPro" id="IPR011989">
    <property type="entry name" value="ARM-like"/>
</dbReference>
<dbReference type="InterPro" id="IPR016024">
    <property type="entry name" value="ARM-type_fold"/>
</dbReference>
<evidence type="ECO:0000259" key="2">
    <source>
        <dbReference type="PROSITE" id="PS50097"/>
    </source>
</evidence>
<dbReference type="SUPFAM" id="SSF54695">
    <property type="entry name" value="POZ domain"/>
    <property type="match status" value="1"/>
</dbReference>
<proteinExistence type="predicted"/>
<name>A0AAN7SDD2_9COLE</name>
<dbReference type="Pfam" id="PF24768">
    <property type="entry name" value="ARM_ARMC5"/>
    <property type="match status" value="1"/>
</dbReference>
<dbReference type="SUPFAM" id="SSF48371">
    <property type="entry name" value="ARM repeat"/>
    <property type="match status" value="1"/>
</dbReference>
<dbReference type="Pfam" id="PF00651">
    <property type="entry name" value="BTB"/>
    <property type="match status" value="1"/>
</dbReference>
<reference evidence="4" key="1">
    <citation type="submission" date="2023-01" db="EMBL/GenBank/DDBJ databases">
        <title>Key to firefly adult light organ development and bioluminescence: homeobox transcription factors regulate luciferase expression and transportation to peroxisome.</title>
        <authorList>
            <person name="Fu X."/>
        </authorList>
    </citation>
    <scope>NUCLEOTIDE SEQUENCE [LARGE SCALE GENOMIC DNA]</scope>
</reference>
<dbReference type="GO" id="GO:0009653">
    <property type="term" value="P:anatomical structure morphogenesis"/>
    <property type="evidence" value="ECO:0007669"/>
    <property type="project" value="TreeGrafter"/>
</dbReference>
<dbReference type="EMBL" id="JARPUR010000007">
    <property type="protein sequence ID" value="KAK4873434.1"/>
    <property type="molecule type" value="Genomic_DNA"/>
</dbReference>
<feature type="region of interest" description="Disordered" evidence="1">
    <location>
        <begin position="461"/>
        <end position="489"/>
    </location>
</feature>
<protein>
    <recommendedName>
        <fullName evidence="2">BTB domain-containing protein</fullName>
    </recommendedName>
</protein>
<organism evidence="3 4">
    <name type="scientific">Aquatica leii</name>
    <dbReference type="NCBI Taxonomy" id="1421715"/>
    <lineage>
        <taxon>Eukaryota</taxon>
        <taxon>Metazoa</taxon>
        <taxon>Ecdysozoa</taxon>
        <taxon>Arthropoda</taxon>
        <taxon>Hexapoda</taxon>
        <taxon>Insecta</taxon>
        <taxon>Pterygota</taxon>
        <taxon>Neoptera</taxon>
        <taxon>Endopterygota</taxon>
        <taxon>Coleoptera</taxon>
        <taxon>Polyphaga</taxon>
        <taxon>Elateriformia</taxon>
        <taxon>Elateroidea</taxon>
        <taxon>Lampyridae</taxon>
        <taxon>Luciolinae</taxon>
        <taxon>Aquatica</taxon>
    </lineage>
</organism>
<keyword evidence="4" id="KW-1185">Reference proteome</keyword>
<evidence type="ECO:0000313" key="4">
    <source>
        <dbReference type="Proteomes" id="UP001353858"/>
    </source>
</evidence>
<comment type="caution">
    <text evidence="3">The sequence shown here is derived from an EMBL/GenBank/DDBJ whole genome shotgun (WGS) entry which is preliminary data.</text>
</comment>
<accession>A0AAN7SDD2</accession>
<feature type="domain" description="BTB" evidence="2">
    <location>
        <begin position="753"/>
        <end position="812"/>
    </location>
</feature>
<dbReference type="InterPro" id="IPR055445">
    <property type="entry name" value="ARM_ARMC5"/>
</dbReference>
<dbReference type="Gene3D" id="1.25.10.10">
    <property type="entry name" value="Leucine-rich Repeat Variant"/>
    <property type="match status" value="1"/>
</dbReference>
<dbReference type="CDD" id="cd18186">
    <property type="entry name" value="BTB_POZ_ZBTB_KLHL-like"/>
    <property type="match status" value="1"/>
</dbReference>
<gene>
    <name evidence="3" type="ORF">RN001_015463</name>
</gene>